<protein>
    <submittedName>
        <fullName evidence="3">Uncharacterized protein</fullName>
    </submittedName>
</protein>
<dbReference type="EMBL" id="JABFYL010000012">
    <property type="protein sequence ID" value="NVN49160.1"/>
    <property type="molecule type" value="Genomic_DNA"/>
</dbReference>
<evidence type="ECO:0000256" key="2">
    <source>
        <dbReference type="SAM" id="Phobius"/>
    </source>
</evidence>
<feature type="compositionally biased region" description="Acidic residues" evidence="1">
    <location>
        <begin position="470"/>
        <end position="481"/>
    </location>
</feature>
<dbReference type="RefSeq" id="WP_178357554.1">
    <property type="nucleotide sequence ID" value="NZ_JABFYL010000012.1"/>
</dbReference>
<feature type="transmembrane region" description="Helical" evidence="2">
    <location>
        <begin position="299"/>
        <end position="324"/>
    </location>
</feature>
<reference evidence="3 4" key="1">
    <citation type="submission" date="2020-05" db="EMBL/GenBank/DDBJ databases">
        <title>Draft genome sequence of Mycobacterium hippocampi DL, isolated from European seabass, Dicentrarchus labrax, reared in fish farms.</title>
        <authorList>
            <person name="Stathopoulou P."/>
            <person name="Asimakis E."/>
            <person name="Tzokas K."/>
            <person name="Batargias C."/>
            <person name="Tsiamis G."/>
        </authorList>
    </citation>
    <scope>NUCLEOTIDE SEQUENCE [LARGE SCALE GENOMIC DNA]</scope>
    <source>
        <strain evidence="3 4">DL</strain>
    </source>
</reference>
<name>A0A850PLY8_9MYCO</name>
<keyword evidence="2" id="KW-0472">Membrane</keyword>
<organism evidence="3 4">
    <name type="scientific">Mycolicibacterium hippocampi</name>
    <dbReference type="NCBI Taxonomy" id="659824"/>
    <lineage>
        <taxon>Bacteria</taxon>
        <taxon>Bacillati</taxon>
        <taxon>Actinomycetota</taxon>
        <taxon>Actinomycetes</taxon>
        <taxon>Mycobacteriales</taxon>
        <taxon>Mycobacteriaceae</taxon>
        <taxon>Mycolicibacterium</taxon>
    </lineage>
</organism>
<evidence type="ECO:0000313" key="3">
    <source>
        <dbReference type="EMBL" id="NVN49160.1"/>
    </source>
</evidence>
<comment type="caution">
    <text evidence="3">The sequence shown here is derived from an EMBL/GenBank/DDBJ whole genome shotgun (WGS) entry which is preliminary data.</text>
</comment>
<evidence type="ECO:0000256" key="1">
    <source>
        <dbReference type="SAM" id="MobiDB-lite"/>
    </source>
</evidence>
<feature type="transmembrane region" description="Helical" evidence="2">
    <location>
        <begin position="43"/>
        <end position="60"/>
    </location>
</feature>
<feature type="transmembrane region" description="Helical" evidence="2">
    <location>
        <begin position="262"/>
        <end position="287"/>
    </location>
</feature>
<feature type="transmembrane region" description="Helical" evidence="2">
    <location>
        <begin position="217"/>
        <end position="241"/>
    </location>
</feature>
<gene>
    <name evidence="3" type="ORF">HLY00_2044</name>
</gene>
<keyword evidence="2" id="KW-1133">Transmembrane helix</keyword>
<sequence>MKKFWTRWRAKRRESTLVATARGQYERLRPGSVEANRLLSGDGLLITGVLAAIALVVSAARRTMAQLVRDHDRGINAITSLRLQLTQLPERLHIVLPAGPGKPVEIDSVEAPGGKSPRGGGGLLRRIKVRKRHGVDIFGDAITTSAAKVEHDEIGERINDDAAQGITRHRHHVATGWHWAVRALLFFDVLALMTLTLKLENVSTDLAAWQEQTFDQVQRLATAIAFALFAALTVGVFAHLVGGHTYRHIHRATDIEGRPTSWRYLLGGWSLLGGLSILMGVTIFVRLHHEASVTNSGGSVGTCVALLIGICGVLAPPAVALVEAMDSSPEVQRRSALARIVHGANHDEQMLSRSIDGHHRALSAIVTEAELLIEETTCAVDHERLAAHQAILTLRTEYGHTGEYVAAIAYPERDGGFLADYDHAVQMKPLHDGLARMRAAVVPDADDGQDDAGERVPTPVAPLPTTPNWADDEGGDESPAA</sequence>
<proteinExistence type="predicted"/>
<feature type="region of interest" description="Disordered" evidence="1">
    <location>
        <begin position="444"/>
        <end position="481"/>
    </location>
</feature>
<keyword evidence="2" id="KW-0812">Transmembrane</keyword>
<feature type="transmembrane region" description="Helical" evidence="2">
    <location>
        <begin position="179"/>
        <end position="197"/>
    </location>
</feature>
<dbReference type="AlphaFoldDB" id="A0A850PLY8"/>
<accession>A0A850PLY8</accession>
<dbReference type="Proteomes" id="UP000570517">
    <property type="component" value="Unassembled WGS sequence"/>
</dbReference>
<keyword evidence="4" id="KW-1185">Reference proteome</keyword>
<evidence type="ECO:0000313" key="4">
    <source>
        <dbReference type="Proteomes" id="UP000570517"/>
    </source>
</evidence>